<dbReference type="InterPro" id="IPR010190">
    <property type="entry name" value="Diaminopimelate_DH_Ddh"/>
</dbReference>
<comment type="catalytic activity">
    <reaction evidence="11 12">
        <text>meso-2,6-diaminopimelate + NADP(+) + H2O = (S)-2-amino-6-oxoheptanedioate + NH4(+) + NADPH + H(+)</text>
        <dbReference type="Rhea" id="RHEA:13561"/>
        <dbReference type="ChEBI" id="CHEBI:15377"/>
        <dbReference type="ChEBI" id="CHEBI:15378"/>
        <dbReference type="ChEBI" id="CHEBI:28938"/>
        <dbReference type="ChEBI" id="CHEBI:57783"/>
        <dbReference type="ChEBI" id="CHEBI:57791"/>
        <dbReference type="ChEBI" id="CHEBI:58349"/>
        <dbReference type="ChEBI" id="CHEBI:58556"/>
        <dbReference type="EC" id="1.4.1.16"/>
    </reaction>
</comment>
<keyword evidence="9 12" id="KW-0560">Oxidoreductase</keyword>
<dbReference type="RefSeq" id="WP_060621864.1">
    <property type="nucleotide sequence ID" value="NZ_LCZJ02000013.1"/>
</dbReference>
<dbReference type="Gene3D" id="3.30.360.10">
    <property type="entry name" value="Dihydrodipicolinate Reductase, domain 2"/>
    <property type="match status" value="1"/>
</dbReference>
<evidence type="ECO:0000256" key="5">
    <source>
        <dbReference type="ARBA" id="ARBA00021654"/>
    </source>
</evidence>
<dbReference type="GO" id="GO:0000166">
    <property type="term" value="F:nucleotide binding"/>
    <property type="evidence" value="ECO:0007669"/>
    <property type="project" value="UniProtKB-KW"/>
</dbReference>
<evidence type="ECO:0000256" key="2">
    <source>
        <dbReference type="ARBA" id="ARBA00007442"/>
    </source>
</evidence>
<dbReference type="PIRSF" id="PIRSF025648">
    <property type="entry name" value="DDH"/>
    <property type="match status" value="1"/>
</dbReference>
<evidence type="ECO:0000313" key="15">
    <source>
        <dbReference type="EMBL" id="KTD88432.1"/>
    </source>
</evidence>
<keyword evidence="10 12" id="KW-0457">Lysine biosynthesis</keyword>
<keyword evidence="7 12" id="KW-0521">NADP</keyword>
<evidence type="ECO:0000256" key="9">
    <source>
        <dbReference type="ARBA" id="ARBA00023002"/>
    </source>
</evidence>
<dbReference type="Proteomes" id="UP000054709">
    <property type="component" value="Unassembled WGS sequence"/>
</dbReference>
<feature type="domain" description="Meso-diaminopimelate D-dehydrogenase C-terminal" evidence="14">
    <location>
        <begin position="124"/>
        <end position="277"/>
    </location>
</feature>
<evidence type="ECO:0000259" key="14">
    <source>
        <dbReference type="Pfam" id="PF16654"/>
    </source>
</evidence>
<reference evidence="15 16" key="1">
    <citation type="journal article" date="2015" name="Int. Biodeterior. Biodegradation">
        <title>Physiological and genetic screening methods for the isolation of methyl tert-butyl ether-degrading bacteria for bioremediation purposes.</title>
        <authorList>
            <person name="Guisado I.M."/>
            <person name="Purswani J."/>
            <person name="Gonzalez Lopez J."/>
            <person name="Pozo C."/>
        </authorList>
    </citation>
    <scope>NUCLEOTIDE SEQUENCE [LARGE SCALE GENOMIC DNA]</scope>
    <source>
        <strain evidence="15 16">SH7</strain>
    </source>
</reference>
<feature type="binding site" evidence="13">
    <location>
        <position position="175"/>
    </location>
    <ligand>
        <name>substrate</name>
    </ligand>
</feature>
<keyword evidence="8 12" id="KW-0220">Diaminopimelate biosynthesis</keyword>
<name>A0A0W1B4E7_9BACL</name>
<comment type="pathway">
    <text evidence="1 12">Amino-acid biosynthesis; L-lysine biosynthesis via DAP pathway; DL-2,6-diaminopimelate from (S)-tetrahydrodipicolinate: step 1/1.</text>
</comment>
<evidence type="ECO:0000256" key="3">
    <source>
        <dbReference type="ARBA" id="ARBA00011738"/>
    </source>
</evidence>
<dbReference type="NCBIfam" id="TIGR01921">
    <property type="entry name" value="DAP-DH"/>
    <property type="match status" value="1"/>
</dbReference>
<dbReference type="GO" id="GO:0009089">
    <property type="term" value="P:lysine biosynthetic process via diaminopimelate"/>
    <property type="evidence" value="ECO:0007669"/>
    <property type="project" value="UniProtKB-UniRule"/>
</dbReference>
<protein>
    <recommendedName>
        <fullName evidence="5 12">Meso-diaminopimelate D-dehydrogenase</fullName>
        <shortName evidence="12">DAPDH</shortName>
        <shortName evidence="12">Meso-DAP dehydrogenase</shortName>
        <ecNumber evidence="4 12">1.4.1.16</ecNumber>
    </recommendedName>
</protein>
<evidence type="ECO:0000256" key="11">
    <source>
        <dbReference type="ARBA" id="ARBA00052023"/>
    </source>
</evidence>
<feature type="binding site" evidence="13">
    <location>
        <begin position="71"/>
        <end position="74"/>
    </location>
    <ligand>
        <name>NADP(+)</name>
        <dbReference type="ChEBI" id="CHEBI:58349"/>
    </ligand>
</feature>
<evidence type="ECO:0000256" key="12">
    <source>
        <dbReference type="PIRNR" id="PIRNR025648"/>
    </source>
</evidence>
<dbReference type="SUPFAM" id="SSF51735">
    <property type="entry name" value="NAD(P)-binding Rossmann-fold domains"/>
    <property type="match status" value="1"/>
</dbReference>
<feature type="binding site" evidence="13">
    <location>
        <position position="251"/>
    </location>
    <ligand>
        <name>substrate</name>
    </ligand>
</feature>
<evidence type="ECO:0000256" key="4">
    <source>
        <dbReference type="ARBA" id="ARBA00012080"/>
    </source>
</evidence>
<dbReference type="InterPro" id="IPR032094">
    <property type="entry name" value="Meso-DAP_DH_C"/>
</dbReference>
<dbReference type="EMBL" id="LCZJ02000013">
    <property type="protein sequence ID" value="KTD88432.1"/>
    <property type="molecule type" value="Genomic_DNA"/>
</dbReference>
<evidence type="ECO:0000256" key="1">
    <source>
        <dbReference type="ARBA" id="ARBA00004896"/>
    </source>
</evidence>
<keyword evidence="13" id="KW-0547">Nucleotide-binding</keyword>
<accession>A0A0W1B4E7</accession>
<dbReference type="CDD" id="cd02270">
    <property type="entry name" value="meso-DAPDH_N"/>
    <property type="match status" value="1"/>
</dbReference>
<dbReference type="InterPro" id="IPR036291">
    <property type="entry name" value="NAD(P)-bd_dom_sf"/>
</dbReference>
<keyword evidence="16" id="KW-1185">Reference proteome</keyword>
<feature type="binding site" evidence="13">
    <location>
        <begin position="123"/>
        <end position="127"/>
    </location>
    <ligand>
        <name>NADP(+)</name>
        <dbReference type="ChEBI" id="CHEBI:58349"/>
    </ligand>
</feature>
<dbReference type="UniPathway" id="UPA00034">
    <property type="reaction ID" value="UER00026"/>
</dbReference>
<evidence type="ECO:0000256" key="6">
    <source>
        <dbReference type="ARBA" id="ARBA00022605"/>
    </source>
</evidence>
<comment type="similarity">
    <text evidence="2 12">Belongs to the diaminopimelate dehydrogenase family.</text>
</comment>
<dbReference type="GO" id="GO:0019877">
    <property type="term" value="P:diaminopimelate biosynthetic process"/>
    <property type="evidence" value="ECO:0007669"/>
    <property type="project" value="UniProtKB-UniRule"/>
</dbReference>
<sequence>MKQKIQAAIVGYGNLGKGVRKAINQSEDIELVAIFTRREPGQLEAGEAGVKFEHISAVEQYKGKVDVMILCGGSATDLPEQTPAIARMFNTVDSFDTHAKIPEFYETVDAAAKQGGTLSVISTGWDPGLFSMNRLLAEAILPQGKEYTFWGKGVSQGHSDAIRRVDGVKAGVQYTVPVQEVIEAIRAGETPELTTRQKHLRECFVVAEVGADQERIREEIVNMPNYFADYDTTVTFITEEELAAQHSGIPHGGFVIRSGVTGEGTKQIVEFGLKLESNPEFTASVLVAYARAAQRMSQEGQSGARTVFDIPLGMLSPKSPEELRRNLL</sequence>
<keyword evidence="6 12" id="KW-0028">Amino-acid biosynthesis</keyword>
<feature type="binding site" evidence="13">
    <location>
        <position position="201"/>
    </location>
    <ligand>
        <name>substrate</name>
    </ligand>
</feature>
<evidence type="ECO:0000256" key="10">
    <source>
        <dbReference type="ARBA" id="ARBA00023154"/>
    </source>
</evidence>
<feature type="binding site" evidence="13">
    <location>
        <begin position="12"/>
        <end position="15"/>
    </location>
    <ligand>
        <name>NADP(+)</name>
        <dbReference type="ChEBI" id="CHEBI:58349"/>
    </ligand>
</feature>
<organism evidence="15 16">
    <name type="scientific">Paenibacillus etheri</name>
    <dbReference type="NCBI Taxonomy" id="1306852"/>
    <lineage>
        <taxon>Bacteria</taxon>
        <taxon>Bacillati</taxon>
        <taxon>Bacillota</taxon>
        <taxon>Bacilli</taxon>
        <taxon>Bacillales</taxon>
        <taxon>Paenibacillaceae</taxon>
        <taxon>Paenibacillus</taxon>
    </lineage>
</organism>
<feature type="binding site" evidence="13">
    <location>
        <position position="150"/>
    </location>
    <ligand>
        <name>substrate</name>
    </ligand>
</feature>
<dbReference type="GO" id="GO:0047850">
    <property type="term" value="F:diaminopimelate dehydrogenase activity"/>
    <property type="evidence" value="ECO:0007669"/>
    <property type="project" value="UniProtKB-UniRule"/>
</dbReference>
<dbReference type="AlphaFoldDB" id="A0A0W1B4E7"/>
<comment type="subunit">
    <text evidence="3 12">Homodimer.</text>
</comment>
<comment type="caution">
    <text evidence="15">The sequence shown here is derived from an EMBL/GenBank/DDBJ whole genome shotgun (WGS) entry which is preliminary data.</text>
</comment>
<proteinExistence type="inferred from homology"/>
<evidence type="ECO:0000256" key="7">
    <source>
        <dbReference type="ARBA" id="ARBA00022857"/>
    </source>
</evidence>
<gene>
    <name evidence="15" type="ORF">UQ64_05200</name>
</gene>
<evidence type="ECO:0000256" key="8">
    <source>
        <dbReference type="ARBA" id="ARBA00022915"/>
    </source>
</evidence>
<dbReference type="Gene3D" id="3.40.50.720">
    <property type="entry name" value="NAD(P)-binding Rossmann-like Domain"/>
    <property type="match status" value="1"/>
</dbReference>
<comment type="function">
    <text evidence="12">Catalyzes the reversible NADPH-dependent reductive amination of L-2-amino-6-oxopimelate, the acyclic form of L-tetrahydrodipicolinate, to generate the meso compound, D,L-2,6-diaminopimelate.</text>
</comment>
<evidence type="ECO:0000256" key="13">
    <source>
        <dbReference type="PIRSR" id="PIRSR025648-1"/>
    </source>
</evidence>
<feature type="binding site" evidence="13">
    <location>
        <position position="278"/>
    </location>
    <ligand>
        <name>substrate</name>
    </ligand>
</feature>
<dbReference type="Pfam" id="PF16654">
    <property type="entry name" value="DAPDH_C"/>
    <property type="match status" value="1"/>
</dbReference>
<dbReference type="OrthoDB" id="9779394at2"/>
<dbReference type="EC" id="1.4.1.16" evidence="4 12"/>
<feature type="binding site" evidence="13">
    <location>
        <begin position="94"/>
        <end position="96"/>
    </location>
    <ligand>
        <name>NADP(+)</name>
        <dbReference type="ChEBI" id="CHEBI:58349"/>
    </ligand>
</feature>
<dbReference type="SUPFAM" id="SSF55347">
    <property type="entry name" value="Glyceraldehyde-3-phosphate dehydrogenase-like, C-terminal domain"/>
    <property type="match status" value="1"/>
</dbReference>
<feature type="binding site" evidence="13">
    <location>
        <begin position="36"/>
        <end position="38"/>
    </location>
    <ligand>
        <name>NADP(+)</name>
        <dbReference type="ChEBI" id="CHEBI:58349"/>
    </ligand>
</feature>
<evidence type="ECO:0000313" key="16">
    <source>
        <dbReference type="Proteomes" id="UP000054709"/>
    </source>
</evidence>